<evidence type="ECO:0000313" key="12">
    <source>
        <dbReference type="EMBL" id="TCV02152.1"/>
    </source>
</evidence>
<evidence type="ECO:0000259" key="11">
    <source>
        <dbReference type="PROSITE" id="PS51007"/>
    </source>
</evidence>
<dbReference type="PIRSF" id="PIRSF000005">
    <property type="entry name" value="Cytochrome_c4"/>
    <property type="match status" value="1"/>
</dbReference>
<feature type="binding site" description="axial binding residue" evidence="9">
    <location>
        <position position="183"/>
    </location>
    <ligand>
        <name>heme c</name>
        <dbReference type="ChEBI" id="CHEBI:61717"/>
        <label>2</label>
    </ligand>
    <ligandPart>
        <name>Fe</name>
        <dbReference type="ChEBI" id="CHEBI:18248"/>
    </ligandPart>
</feature>
<keyword evidence="10" id="KW-0732">Signal</keyword>
<keyword evidence="7 9" id="KW-0408">Iron</keyword>
<feature type="binding site" description="covalent" evidence="8">
    <location>
        <position position="42"/>
    </location>
    <ligand>
        <name>heme c</name>
        <dbReference type="ChEBI" id="CHEBI:61717"/>
        <label>1</label>
    </ligand>
</feature>
<feature type="signal peptide" evidence="10">
    <location>
        <begin position="1"/>
        <end position="19"/>
    </location>
</feature>
<evidence type="ECO:0000256" key="7">
    <source>
        <dbReference type="ARBA" id="ARBA00023004"/>
    </source>
</evidence>
<dbReference type="GO" id="GO:0005506">
    <property type="term" value="F:iron ion binding"/>
    <property type="evidence" value="ECO:0007669"/>
    <property type="project" value="InterPro"/>
</dbReference>
<dbReference type="OrthoDB" id="9773456at2"/>
<evidence type="ECO:0000256" key="6">
    <source>
        <dbReference type="ARBA" id="ARBA00022982"/>
    </source>
</evidence>
<feature type="domain" description="Cytochrome c" evidence="11">
    <location>
        <begin position="118"/>
        <end position="206"/>
    </location>
</feature>
<dbReference type="SUPFAM" id="SSF46626">
    <property type="entry name" value="Cytochrome c"/>
    <property type="match status" value="2"/>
</dbReference>
<feature type="domain" description="Cytochrome c" evidence="11">
    <location>
        <begin position="29"/>
        <end position="108"/>
    </location>
</feature>
<sequence length="206" mass="21323">MKTVAFLLSSLILAATAHANEPATAPAKPDLAKGGAISSQVCAACHTADGSRGSPANPILQGQHAEYLVKQLTEFKSGKRKNPVMSGMAAPLSDEDVRNVAAFYASKTAKPGFAKNKDTVALGEKIYRGGIAERNVPACAACHGPTGAGIPAQYPRIGGQHGDYVEAQMTAFRGGARANGPMMVAIAAKMNDKEIKAVSDYVAGLR</sequence>
<dbReference type="PANTHER" id="PTHR33751:SF9">
    <property type="entry name" value="CYTOCHROME C4"/>
    <property type="match status" value="1"/>
</dbReference>
<feature type="binding site" description="covalent" evidence="8">
    <location>
        <position position="45"/>
    </location>
    <ligand>
        <name>heme c</name>
        <dbReference type="ChEBI" id="CHEBI:61717"/>
        <label>1</label>
    </ligand>
</feature>
<evidence type="ECO:0000313" key="13">
    <source>
        <dbReference type="Proteomes" id="UP000295110"/>
    </source>
</evidence>
<gene>
    <name evidence="12" type="ORF">EV671_1005188</name>
</gene>
<dbReference type="InterPro" id="IPR009056">
    <property type="entry name" value="Cyt_c-like_dom"/>
</dbReference>
<evidence type="ECO:0000256" key="4">
    <source>
        <dbReference type="ARBA" id="ARBA00022723"/>
    </source>
</evidence>
<keyword evidence="3 8" id="KW-0349">Heme</keyword>
<comment type="subcellular location">
    <subcellularLocation>
        <location evidence="1">Periplasm</location>
    </subcellularLocation>
</comment>
<name>A0A4R3VEK3_ROSSA</name>
<feature type="binding site" description="axial binding residue" evidence="9">
    <location>
        <position position="46"/>
    </location>
    <ligand>
        <name>heme c</name>
        <dbReference type="ChEBI" id="CHEBI:61717"/>
        <label>1</label>
    </ligand>
    <ligandPart>
        <name>Fe</name>
        <dbReference type="ChEBI" id="CHEBI:18248"/>
    </ligandPart>
</feature>
<dbReference type="GO" id="GO:0020037">
    <property type="term" value="F:heme binding"/>
    <property type="evidence" value="ECO:0007669"/>
    <property type="project" value="InterPro"/>
</dbReference>
<dbReference type="GO" id="GO:0009055">
    <property type="term" value="F:electron transfer activity"/>
    <property type="evidence" value="ECO:0007669"/>
    <property type="project" value="InterPro"/>
</dbReference>
<dbReference type="Pfam" id="PF00034">
    <property type="entry name" value="Cytochrom_C"/>
    <property type="match status" value="2"/>
</dbReference>
<keyword evidence="6" id="KW-0249">Electron transport</keyword>
<feature type="binding site" description="covalent" evidence="8">
    <location>
        <position position="142"/>
    </location>
    <ligand>
        <name>heme c</name>
        <dbReference type="ChEBI" id="CHEBI:61717"/>
        <label>2</label>
    </ligand>
</feature>
<dbReference type="InterPro" id="IPR024167">
    <property type="entry name" value="Cytochrome_c4-like"/>
</dbReference>
<keyword evidence="5" id="KW-0574">Periplasm</keyword>
<comment type="PTM">
    <text evidence="8">Binds 2 heme c groups covalently per subunit.</text>
</comment>
<evidence type="ECO:0000256" key="2">
    <source>
        <dbReference type="ARBA" id="ARBA00022448"/>
    </source>
</evidence>
<reference evidence="12 13" key="1">
    <citation type="submission" date="2019-03" db="EMBL/GenBank/DDBJ databases">
        <title>Genomic Encyclopedia of Type Strains, Phase IV (KMG-IV): sequencing the most valuable type-strain genomes for metagenomic binning, comparative biology and taxonomic classification.</title>
        <authorList>
            <person name="Goeker M."/>
        </authorList>
    </citation>
    <scope>NUCLEOTIDE SEQUENCE [LARGE SCALE GENOMIC DNA]</scope>
    <source>
        <strain evidence="12 13">DSM 654</strain>
    </source>
</reference>
<feature type="binding site" description="axial binding residue" evidence="9">
    <location>
        <position position="143"/>
    </location>
    <ligand>
        <name>heme c</name>
        <dbReference type="ChEBI" id="CHEBI:61717"/>
        <label>2</label>
    </ligand>
    <ligandPart>
        <name>Fe</name>
        <dbReference type="ChEBI" id="CHEBI:18248"/>
    </ligandPart>
</feature>
<proteinExistence type="predicted"/>
<dbReference type="PANTHER" id="PTHR33751">
    <property type="entry name" value="CBB3-TYPE CYTOCHROME C OXIDASE SUBUNIT FIXP"/>
    <property type="match status" value="1"/>
</dbReference>
<dbReference type="GO" id="GO:0042597">
    <property type="term" value="C:periplasmic space"/>
    <property type="evidence" value="ECO:0007669"/>
    <property type="project" value="UniProtKB-SubCell"/>
</dbReference>
<dbReference type="InterPro" id="IPR036909">
    <property type="entry name" value="Cyt_c-like_dom_sf"/>
</dbReference>
<evidence type="ECO:0000256" key="10">
    <source>
        <dbReference type="SAM" id="SignalP"/>
    </source>
</evidence>
<evidence type="ECO:0000256" key="5">
    <source>
        <dbReference type="ARBA" id="ARBA00022764"/>
    </source>
</evidence>
<keyword evidence="4 9" id="KW-0479">Metal-binding</keyword>
<feature type="binding site" description="covalent" evidence="8">
    <location>
        <position position="139"/>
    </location>
    <ligand>
        <name>heme c</name>
        <dbReference type="ChEBI" id="CHEBI:61717"/>
        <label>2</label>
    </ligand>
</feature>
<dbReference type="Gene3D" id="1.10.760.10">
    <property type="entry name" value="Cytochrome c-like domain"/>
    <property type="match status" value="2"/>
</dbReference>
<organism evidence="12 13">
    <name type="scientific">Roseateles saccharophilus</name>
    <name type="common">Pseudomonas saccharophila</name>
    <dbReference type="NCBI Taxonomy" id="304"/>
    <lineage>
        <taxon>Bacteria</taxon>
        <taxon>Pseudomonadati</taxon>
        <taxon>Pseudomonadota</taxon>
        <taxon>Betaproteobacteria</taxon>
        <taxon>Burkholderiales</taxon>
        <taxon>Sphaerotilaceae</taxon>
        <taxon>Roseateles</taxon>
    </lineage>
</organism>
<evidence type="ECO:0000256" key="8">
    <source>
        <dbReference type="PIRSR" id="PIRSR000005-1"/>
    </source>
</evidence>
<evidence type="ECO:0000256" key="9">
    <source>
        <dbReference type="PIRSR" id="PIRSR000005-2"/>
    </source>
</evidence>
<feature type="chain" id="PRO_5020820890" evidence="10">
    <location>
        <begin position="20"/>
        <end position="206"/>
    </location>
</feature>
<evidence type="ECO:0000256" key="1">
    <source>
        <dbReference type="ARBA" id="ARBA00004418"/>
    </source>
</evidence>
<protein>
    <submittedName>
        <fullName evidence="12">Cytochrome c553</fullName>
    </submittedName>
</protein>
<comment type="caution">
    <text evidence="12">The sequence shown here is derived from an EMBL/GenBank/DDBJ whole genome shotgun (WGS) entry which is preliminary data.</text>
</comment>
<dbReference type="RefSeq" id="WP_132570513.1">
    <property type="nucleotide sequence ID" value="NZ_CBCSGL010000005.1"/>
</dbReference>
<evidence type="ECO:0000256" key="3">
    <source>
        <dbReference type="ARBA" id="ARBA00022617"/>
    </source>
</evidence>
<dbReference type="PROSITE" id="PS51007">
    <property type="entry name" value="CYTC"/>
    <property type="match status" value="2"/>
</dbReference>
<dbReference type="InterPro" id="IPR050597">
    <property type="entry name" value="Cytochrome_c_Oxidase_Subunit"/>
</dbReference>
<dbReference type="EMBL" id="SMBU01000005">
    <property type="protein sequence ID" value="TCV02152.1"/>
    <property type="molecule type" value="Genomic_DNA"/>
</dbReference>
<keyword evidence="2" id="KW-0813">Transport</keyword>
<accession>A0A4R3VEK3</accession>
<feature type="binding site" description="axial binding residue" evidence="9">
    <location>
        <position position="85"/>
    </location>
    <ligand>
        <name>heme c</name>
        <dbReference type="ChEBI" id="CHEBI:61717"/>
        <label>1</label>
    </ligand>
    <ligandPart>
        <name>Fe</name>
        <dbReference type="ChEBI" id="CHEBI:18248"/>
    </ligandPart>
</feature>
<dbReference type="Proteomes" id="UP000295110">
    <property type="component" value="Unassembled WGS sequence"/>
</dbReference>
<keyword evidence="13" id="KW-1185">Reference proteome</keyword>
<dbReference type="AlphaFoldDB" id="A0A4R3VEK3"/>